<dbReference type="InterPro" id="IPR046450">
    <property type="entry name" value="PA_dom_sf"/>
</dbReference>
<keyword evidence="2" id="KW-0134">Cell wall</keyword>
<dbReference type="InterPro" id="IPR050131">
    <property type="entry name" value="Peptidase_S8_subtilisin-like"/>
</dbReference>
<evidence type="ECO:0000259" key="9">
    <source>
        <dbReference type="Pfam" id="PF02225"/>
    </source>
</evidence>
<dbReference type="PANTHER" id="PTHR43806">
    <property type="entry name" value="PEPTIDASE S8"/>
    <property type="match status" value="1"/>
</dbReference>
<evidence type="ECO:0000256" key="4">
    <source>
        <dbReference type="ARBA" id="ARBA00022729"/>
    </source>
</evidence>
<keyword evidence="4" id="KW-0732">Signal</keyword>
<evidence type="ECO:0000256" key="5">
    <source>
        <dbReference type="ARBA" id="ARBA00022801"/>
    </source>
</evidence>
<accession>A0A399EK64</accession>
<dbReference type="SUPFAM" id="SSF52743">
    <property type="entry name" value="Subtilisin-like"/>
    <property type="match status" value="1"/>
</dbReference>
<name>A0A399EK64_9DEIN</name>
<keyword evidence="6" id="KW-0720">Serine protease</keyword>
<evidence type="ECO:0000259" key="8">
    <source>
        <dbReference type="Pfam" id="PF00082"/>
    </source>
</evidence>
<evidence type="ECO:0000256" key="6">
    <source>
        <dbReference type="ARBA" id="ARBA00022825"/>
    </source>
</evidence>
<proteinExistence type="inferred from homology"/>
<evidence type="ECO:0000256" key="2">
    <source>
        <dbReference type="ARBA" id="ARBA00022512"/>
    </source>
</evidence>
<comment type="caution">
    <text evidence="11">The sequence shown here is derived from an EMBL/GenBank/DDBJ whole genome shotgun (WGS) entry which is preliminary data.</text>
</comment>
<comment type="caution">
    <text evidence="7">Lacks conserved residue(s) required for the propagation of feature annotation.</text>
</comment>
<dbReference type="InterPro" id="IPR003137">
    <property type="entry name" value="PA_domain"/>
</dbReference>
<dbReference type="Pfam" id="PF06280">
    <property type="entry name" value="fn3_5"/>
    <property type="match status" value="1"/>
</dbReference>
<reference evidence="11 12" key="1">
    <citation type="submission" date="2018-08" db="EMBL/GenBank/DDBJ databases">
        <title>Meiothermus terrae DSM 26712 genome sequencing project.</title>
        <authorList>
            <person name="Da Costa M.S."/>
            <person name="Albuquerque L."/>
            <person name="Raposo P."/>
            <person name="Froufe H.J.C."/>
            <person name="Barroso C.S."/>
            <person name="Egas C."/>
        </authorList>
    </citation>
    <scope>NUCLEOTIDE SEQUENCE [LARGE SCALE GENOMIC DNA]</scope>
    <source>
        <strain evidence="11 12">DSM 26712</strain>
    </source>
</reference>
<evidence type="ECO:0000256" key="7">
    <source>
        <dbReference type="PROSITE-ProRule" id="PRU01240"/>
    </source>
</evidence>
<feature type="domain" description="PA" evidence="9">
    <location>
        <begin position="151"/>
        <end position="230"/>
    </location>
</feature>
<protein>
    <submittedName>
        <fullName evidence="11">Minor extracellular protease vpr</fullName>
        <ecNumber evidence="11">3.4.21.-</ecNumber>
    </submittedName>
</protein>
<keyword evidence="3 11" id="KW-0645">Protease</keyword>
<dbReference type="Gene3D" id="2.60.40.1710">
    <property type="entry name" value="Subtilisin-like superfamily"/>
    <property type="match status" value="1"/>
</dbReference>
<dbReference type="InterPro" id="IPR000209">
    <property type="entry name" value="Peptidase_S8/S53_dom"/>
</dbReference>
<dbReference type="EMBL" id="QXDL01000110">
    <property type="protein sequence ID" value="RIH82752.1"/>
    <property type="molecule type" value="Genomic_DNA"/>
</dbReference>
<feature type="domain" description="C5a peptidase/Subtilisin-like protease SBT2-like Fn3-like" evidence="10">
    <location>
        <begin position="386"/>
        <end position="479"/>
    </location>
</feature>
<gene>
    <name evidence="11" type="primary">vpr_2</name>
    <name evidence="11" type="ORF">Mterra_02545</name>
</gene>
<dbReference type="GO" id="GO:0004252">
    <property type="term" value="F:serine-type endopeptidase activity"/>
    <property type="evidence" value="ECO:0007669"/>
    <property type="project" value="InterPro"/>
</dbReference>
<organism evidence="11 12">
    <name type="scientific">Calidithermus terrae</name>
    <dbReference type="NCBI Taxonomy" id="1408545"/>
    <lineage>
        <taxon>Bacteria</taxon>
        <taxon>Thermotogati</taxon>
        <taxon>Deinococcota</taxon>
        <taxon>Deinococci</taxon>
        <taxon>Thermales</taxon>
        <taxon>Thermaceae</taxon>
        <taxon>Calidithermus</taxon>
    </lineage>
</organism>
<evidence type="ECO:0000259" key="10">
    <source>
        <dbReference type="Pfam" id="PF06280"/>
    </source>
</evidence>
<keyword evidence="12" id="KW-1185">Reference proteome</keyword>
<dbReference type="Proteomes" id="UP000265715">
    <property type="component" value="Unassembled WGS sequence"/>
</dbReference>
<dbReference type="Gene3D" id="3.50.30.30">
    <property type="match status" value="1"/>
</dbReference>
<dbReference type="GO" id="GO:0016020">
    <property type="term" value="C:membrane"/>
    <property type="evidence" value="ECO:0007669"/>
    <property type="project" value="InterPro"/>
</dbReference>
<dbReference type="SUPFAM" id="SSF52025">
    <property type="entry name" value="PA domain"/>
    <property type="match status" value="1"/>
</dbReference>
<dbReference type="PANTHER" id="PTHR43806:SF66">
    <property type="entry name" value="SERIN ENDOPEPTIDASE"/>
    <property type="match status" value="1"/>
</dbReference>
<dbReference type="EC" id="3.4.21.-" evidence="11"/>
<dbReference type="PROSITE" id="PS51892">
    <property type="entry name" value="SUBTILASE"/>
    <property type="match status" value="1"/>
</dbReference>
<dbReference type="GO" id="GO:0005615">
    <property type="term" value="C:extracellular space"/>
    <property type="evidence" value="ECO:0007669"/>
    <property type="project" value="TreeGrafter"/>
</dbReference>
<dbReference type="Gene3D" id="3.40.50.200">
    <property type="entry name" value="Peptidase S8/S53 domain"/>
    <property type="match status" value="1"/>
</dbReference>
<keyword evidence="5 11" id="KW-0378">Hydrolase</keyword>
<dbReference type="AlphaFoldDB" id="A0A399EK64"/>
<evidence type="ECO:0000256" key="1">
    <source>
        <dbReference type="ARBA" id="ARBA00011073"/>
    </source>
</evidence>
<dbReference type="Pfam" id="PF00082">
    <property type="entry name" value="Peptidase_S8"/>
    <property type="match status" value="1"/>
</dbReference>
<dbReference type="InterPro" id="IPR010435">
    <property type="entry name" value="C5a/SBT2-like_Fn3"/>
</dbReference>
<evidence type="ECO:0000313" key="12">
    <source>
        <dbReference type="Proteomes" id="UP000265715"/>
    </source>
</evidence>
<dbReference type="CDD" id="cd04818">
    <property type="entry name" value="PA_subtilisin_1"/>
    <property type="match status" value="1"/>
</dbReference>
<feature type="domain" description="Peptidase S8/S53" evidence="8">
    <location>
        <begin position="6"/>
        <end position="356"/>
    </location>
</feature>
<dbReference type="InterPro" id="IPR023828">
    <property type="entry name" value="Peptidase_S8_Ser-AS"/>
</dbReference>
<comment type="similarity">
    <text evidence="1 7">Belongs to the peptidase S8 family.</text>
</comment>
<dbReference type="Pfam" id="PF02225">
    <property type="entry name" value="PA"/>
    <property type="match status" value="1"/>
</dbReference>
<keyword evidence="2" id="KW-0964">Secreted</keyword>
<dbReference type="InterPro" id="IPR036852">
    <property type="entry name" value="Peptidase_S8/S53_dom_sf"/>
</dbReference>
<dbReference type="PROSITE" id="PS00138">
    <property type="entry name" value="SUBTILASE_SER"/>
    <property type="match status" value="1"/>
</dbReference>
<sequence length="639" mass="65683">MGANGAVKGVAPAVSFGAYRVFGCEGSTTADIMLAAMERALSDGMHVLNMSIGSAFQWPQYPTAQASDRLVNKGVVVVASIGNSGANGLYSASAPGLGAKVIGVASFDNSHVSLSTFTVTPANLTVGYANATAAPPAPTSGSLPLAKTGTPATANDACSPLPAGSLSGKAVLIRRGTCTFHVKALNAQNAGAAAVVLYNNAPGRFIPTVAGTPAITIPVVAVSDTEGVAINNAINLGPQTLNWTDQFGSFPNPTGGLISSFSSYGLSPDLSLKPDIGAPGGLIRSTYPLERGAYATISGTSMASPHVAGAAALLLEARPNTPSQAVRGILQNSAVPKAWWGNPALGFLDNVHRQGAGMLDVAGAILSTTKIEPAKLSLGESQSGPATRTLTLENNGPSAVTYDLSFANALSTGPNTFSPSFHLSNASVVFGAPSVTVPAGGTASVSVTIHPATAPVGGQYGGYVVFTPQGGGQAYRVPFAGYIGDYQARQVFTGGFPFLGKLVSCTPASLLRGNDCFGTGSYSVFPAGATYTLTDAFNTPYVLVHLDHQVRRLRMEVFDANTGKAWHRALDQEYVARNSTATSFFAYPWDGRTAAGNKTYTVPDGSYVVKVSVLKALGDDNNPAHWESWTSPVITIDRP</sequence>
<evidence type="ECO:0000256" key="3">
    <source>
        <dbReference type="ARBA" id="ARBA00022670"/>
    </source>
</evidence>
<dbReference type="GO" id="GO:0006508">
    <property type="term" value="P:proteolysis"/>
    <property type="evidence" value="ECO:0007669"/>
    <property type="project" value="UniProtKB-KW"/>
</dbReference>
<evidence type="ECO:0000313" key="11">
    <source>
        <dbReference type="EMBL" id="RIH82752.1"/>
    </source>
</evidence>